<evidence type="ECO:0008006" key="4">
    <source>
        <dbReference type="Google" id="ProtNLM"/>
    </source>
</evidence>
<sequence length="270" mass="29412">MSINWVMISPDTNPPFTPLPGEKLIHTTPKRVQLSIESPKNYPGKQQTPYSLTEKSGQVFLTNTRVLYLPEKPTATFQSFACPILNLHDSRITMPWFGANGWQALVQPVPSGGIPIPSTGVLELNLKFNDNGAFDFHSHYEKMRERLQQAVETQRANGGVSASSSAINGGVDVSTVPLEDLPAYSEESDGPLIAPTAMAIAQSPVSQQRDSGVQMGNVNASEEEAARPTPRATDNALNPPDEPPPGYEEAQMATLNDEAEWAAERDRRTT</sequence>
<dbReference type="GO" id="GO:0005634">
    <property type="term" value="C:nucleus"/>
    <property type="evidence" value="ECO:0007669"/>
    <property type="project" value="TreeGrafter"/>
</dbReference>
<dbReference type="GO" id="GO:0003713">
    <property type="term" value="F:transcription coactivator activity"/>
    <property type="evidence" value="ECO:0007669"/>
    <property type="project" value="InterPro"/>
</dbReference>
<dbReference type="SUPFAM" id="SSF50729">
    <property type="entry name" value="PH domain-like"/>
    <property type="match status" value="1"/>
</dbReference>
<feature type="compositionally biased region" description="Polar residues" evidence="1">
    <location>
        <begin position="152"/>
        <end position="167"/>
    </location>
</feature>
<evidence type="ECO:0000313" key="2">
    <source>
        <dbReference type="EMBL" id="EMF13400.1"/>
    </source>
</evidence>
<dbReference type="GeneID" id="27902236"/>
<protein>
    <recommendedName>
        <fullName evidence="4">WW-domain-binding protein</fullName>
    </recommendedName>
</protein>
<dbReference type="AlphaFoldDB" id="M3D5H7"/>
<proteinExistence type="predicted"/>
<feature type="region of interest" description="Disordered" evidence="1">
    <location>
        <begin position="203"/>
        <end position="270"/>
    </location>
</feature>
<dbReference type="Proteomes" id="UP000016931">
    <property type="component" value="Unassembled WGS sequence"/>
</dbReference>
<dbReference type="GO" id="GO:0031490">
    <property type="term" value="F:chromatin DNA binding"/>
    <property type="evidence" value="ECO:0007669"/>
    <property type="project" value="TreeGrafter"/>
</dbReference>
<feature type="region of interest" description="Disordered" evidence="1">
    <location>
        <begin position="152"/>
        <end position="171"/>
    </location>
</feature>
<dbReference type="RefSeq" id="XP_016761521.1">
    <property type="nucleotide sequence ID" value="XM_016905099.1"/>
</dbReference>
<feature type="compositionally biased region" description="Polar residues" evidence="1">
    <location>
        <begin position="203"/>
        <end position="220"/>
    </location>
</feature>
<dbReference type="STRING" id="692275.M3D5H7"/>
<evidence type="ECO:0000313" key="3">
    <source>
        <dbReference type="Proteomes" id="UP000016931"/>
    </source>
</evidence>
<dbReference type="OMA" id="SNRLEDH"/>
<dbReference type="PANTHER" id="PTHR31606">
    <property type="entry name" value="WW DOMAIN BINDING PROTEIN 2, ISOFORM E"/>
    <property type="match status" value="1"/>
</dbReference>
<organism evidence="2 3">
    <name type="scientific">Sphaerulina musiva (strain SO2202)</name>
    <name type="common">Poplar stem canker fungus</name>
    <name type="synonym">Septoria musiva</name>
    <dbReference type="NCBI Taxonomy" id="692275"/>
    <lineage>
        <taxon>Eukaryota</taxon>
        <taxon>Fungi</taxon>
        <taxon>Dikarya</taxon>
        <taxon>Ascomycota</taxon>
        <taxon>Pezizomycotina</taxon>
        <taxon>Dothideomycetes</taxon>
        <taxon>Dothideomycetidae</taxon>
        <taxon>Mycosphaerellales</taxon>
        <taxon>Mycosphaerellaceae</taxon>
        <taxon>Sphaerulina</taxon>
    </lineage>
</organism>
<dbReference type="PANTHER" id="PTHR31606:SF1">
    <property type="entry name" value="WW DOMAIN BINDING PROTEIN 2, ISOFORM E"/>
    <property type="match status" value="1"/>
</dbReference>
<dbReference type="HOGENOM" id="CLU_066296_1_0_1"/>
<dbReference type="EMBL" id="KB456263">
    <property type="protein sequence ID" value="EMF13400.1"/>
    <property type="molecule type" value="Genomic_DNA"/>
</dbReference>
<dbReference type="CDD" id="cd13214">
    <property type="entry name" value="PH-GRAM_WBP2"/>
    <property type="match status" value="1"/>
</dbReference>
<dbReference type="InterPro" id="IPR044852">
    <property type="entry name" value="WBP2-like"/>
</dbReference>
<name>M3D5H7_SPHMS</name>
<keyword evidence="3" id="KW-1185">Reference proteome</keyword>
<accession>M3D5H7</accession>
<dbReference type="eggNOG" id="KOG3294">
    <property type="taxonomic scope" value="Eukaryota"/>
</dbReference>
<gene>
    <name evidence="2" type="ORF">SEPMUDRAFT_148712</name>
</gene>
<evidence type="ECO:0000256" key="1">
    <source>
        <dbReference type="SAM" id="MobiDB-lite"/>
    </source>
</evidence>
<reference evidence="2 3" key="1">
    <citation type="journal article" date="2012" name="PLoS Pathog.">
        <title>Diverse lifestyles and strategies of plant pathogenesis encoded in the genomes of eighteen Dothideomycetes fungi.</title>
        <authorList>
            <person name="Ohm R.A."/>
            <person name="Feau N."/>
            <person name="Henrissat B."/>
            <person name="Schoch C.L."/>
            <person name="Horwitz B.A."/>
            <person name="Barry K.W."/>
            <person name="Condon B.J."/>
            <person name="Copeland A.C."/>
            <person name="Dhillon B."/>
            <person name="Glaser F."/>
            <person name="Hesse C.N."/>
            <person name="Kosti I."/>
            <person name="LaButti K."/>
            <person name="Lindquist E.A."/>
            <person name="Lucas S."/>
            <person name="Salamov A.A."/>
            <person name="Bradshaw R.E."/>
            <person name="Ciuffetti L."/>
            <person name="Hamelin R.C."/>
            <person name="Kema G.H.J."/>
            <person name="Lawrence C."/>
            <person name="Scott J.A."/>
            <person name="Spatafora J.W."/>
            <person name="Turgeon B.G."/>
            <person name="de Wit P.J.G.M."/>
            <person name="Zhong S."/>
            <person name="Goodwin S.B."/>
            <person name="Grigoriev I.V."/>
        </authorList>
    </citation>
    <scope>NUCLEOTIDE SEQUENCE [LARGE SCALE GENOMIC DNA]</scope>
    <source>
        <strain evidence="2 3">SO2202</strain>
    </source>
</reference>
<dbReference type="OrthoDB" id="1259151at2759"/>